<dbReference type="Proteomes" id="UP000316988">
    <property type="component" value="Unassembled WGS sequence"/>
</dbReference>
<sequence>MGEMASKADRAGRRAEDSRGLDHAVRFGLVVYGIVHLTFGWLAVQLAFGDSSGEASGTGALQELAKQPLGEVVLWLIAAGMVLMVFWRLLDAVMGHRRDGGFSLWRRRISDIGMAVVYGVLAYSAVSTVLGSSSSSEDSSETLTARVFELPGGQWIVGAIGLGIIAVAIGLVWQGLSESYMDHLDADGQQGHDARAYRILGKVGYLAKGATIAIVGVLFLVSAIQHEPSESGSTDQALRQLLEQPFGPYLLMAMAAGIASYGLFCFAQAKHLSR</sequence>
<gene>
    <name evidence="3" type="ORF">FNM00_14140</name>
</gene>
<dbReference type="EMBL" id="VLNT01000013">
    <property type="protein sequence ID" value="TSD58628.1"/>
    <property type="molecule type" value="Genomic_DNA"/>
</dbReference>
<feature type="domain" description="DUF1206" evidence="2">
    <location>
        <begin position="113"/>
        <end position="176"/>
    </location>
</feature>
<comment type="caution">
    <text evidence="3">The sequence shown here is derived from an EMBL/GenBank/DDBJ whole genome shotgun (WGS) entry which is preliminary data.</text>
</comment>
<accession>A0A554RWZ3</accession>
<feature type="domain" description="DUF1206" evidence="2">
    <location>
        <begin position="27"/>
        <end position="94"/>
    </location>
</feature>
<organism evidence="3 4">
    <name type="scientific">Aeromicrobium piscarium</name>
    <dbReference type="NCBI Taxonomy" id="2590901"/>
    <lineage>
        <taxon>Bacteria</taxon>
        <taxon>Bacillati</taxon>
        <taxon>Actinomycetota</taxon>
        <taxon>Actinomycetes</taxon>
        <taxon>Propionibacteriales</taxon>
        <taxon>Nocardioidaceae</taxon>
        <taxon>Aeromicrobium</taxon>
    </lineage>
</organism>
<evidence type="ECO:0000259" key="2">
    <source>
        <dbReference type="Pfam" id="PF06724"/>
    </source>
</evidence>
<evidence type="ECO:0000313" key="3">
    <source>
        <dbReference type="EMBL" id="TSD58628.1"/>
    </source>
</evidence>
<dbReference type="RefSeq" id="WP_143914194.1">
    <property type="nucleotide sequence ID" value="NZ_VLNT01000013.1"/>
</dbReference>
<evidence type="ECO:0000313" key="4">
    <source>
        <dbReference type="Proteomes" id="UP000316988"/>
    </source>
</evidence>
<feature type="domain" description="DUF1206" evidence="2">
    <location>
        <begin position="203"/>
        <end position="269"/>
    </location>
</feature>
<evidence type="ECO:0000256" key="1">
    <source>
        <dbReference type="SAM" id="Phobius"/>
    </source>
</evidence>
<keyword evidence="1" id="KW-0812">Transmembrane</keyword>
<dbReference type="AlphaFoldDB" id="A0A554RWZ3"/>
<keyword evidence="4" id="KW-1185">Reference proteome</keyword>
<feature type="transmembrane region" description="Helical" evidence="1">
    <location>
        <begin position="152"/>
        <end position="173"/>
    </location>
</feature>
<feature type="transmembrane region" description="Helical" evidence="1">
    <location>
        <begin position="111"/>
        <end position="132"/>
    </location>
</feature>
<proteinExistence type="predicted"/>
<feature type="transmembrane region" description="Helical" evidence="1">
    <location>
        <begin position="72"/>
        <end position="90"/>
    </location>
</feature>
<name>A0A554RWZ3_9ACTN</name>
<reference evidence="3 4" key="1">
    <citation type="submission" date="2019-07" db="EMBL/GenBank/DDBJ databases">
        <authorList>
            <person name="Zhao L.H."/>
        </authorList>
    </citation>
    <scope>NUCLEOTIDE SEQUENCE [LARGE SCALE GENOMIC DNA]</scope>
    <source>
        <strain evidence="3 4">Co35</strain>
    </source>
</reference>
<feature type="transmembrane region" description="Helical" evidence="1">
    <location>
        <begin position="246"/>
        <end position="267"/>
    </location>
</feature>
<feature type="transmembrane region" description="Helical" evidence="1">
    <location>
        <begin position="205"/>
        <end position="226"/>
    </location>
</feature>
<protein>
    <submittedName>
        <fullName evidence="3">DUF1206 domain-containing protein</fullName>
    </submittedName>
</protein>
<dbReference type="OrthoDB" id="4552598at2"/>
<dbReference type="Pfam" id="PF06724">
    <property type="entry name" value="DUF1206"/>
    <property type="match status" value="3"/>
</dbReference>
<feature type="transmembrane region" description="Helical" evidence="1">
    <location>
        <begin position="24"/>
        <end position="44"/>
    </location>
</feature>
<dbReference type="InterPro" id="IPR009597">
    <property type="entry name" value="DUF1206"/>
</dbReference>
<keyword evidence="1" id="KW-1133">Transmembrane helix</keyword>
<keyword evidence="1" id="KW-0472">Membrane</keyword>